<sequence>MKLHSAMRWLMAAFYLAAGGLHLRSPEAFLPIMPDWIPAPREVVVLTGIAEILGALALLIPHLRKAAGIGLALYALCVFPANIKHALEAIAIPGLPASWWYHGPRLALQPILIWWALFCSGAIAWPARQR</sequence>
<comment type="caution">
    <text evidence="6">The sequence shown here is derived from an EMBL/GenBank/DDBJ whole genome shotgun (WGS) entry which is preliminary data.</text>
</comment>
<evidence type="ECO:0000256" key="5">
    <source>
        <dbReference type="SAM" id="Phobius"/>
    </source>
</evidence>
<feature type="transmembrane region" description="Helical" evidence="5">
    <location>
        <begin position="42"/>
        <end position="60"/>
    </location>
</feature>
<dbReference type="PANTHER" id="PTHR36974">
    <property type="entry name" value="MEMBRANE PROTEIN-RELATED"/>
    <property type="match status" value="1"/>
</dbReference>
<evidence type="ECO:0000256" key="3">
    <source>
        <dbReference type="ARBA" id="ARBA00022989"/>
    </source>
</evidence>
<evidence type="ECO:0000256" key="2">
    <source>
        <dbReference type="ARBA" id="ARBA00022692"/>
    </source>
</evidence>
<keyword evidence="7" id="KW-1185">Reference proteome</keyword>
<name>A0A2S4ML30_9HYPH</name>
<protein>
    <submittedName>
        <fullName evidence="6">Putative membrane protein</fullName>
    </submittedName>
</protein>
<feature type="transmembrane region" description="Helical" evidence="5">
    <location>
        <begin position="107"/>
        <end position="127"/>
    </location>
</feature>
<comment type="subcellular location">
    <subcellularLocation>
        <location evidence="1">Membrane</location>
        <topology evidence="1">Multi-pass membrane protein</topology>
    </subcellularLocation>
</comment>
<keyword evidence="2 5" id="KW-0812">Transmembrane</keyword>
<dbReference type="EMBL" id="PQFZ01000002">
    <property type="protein sequence ID" value="POR55450.1"/>
    <property type="molecule type" value="Genomic_DNA"/>
</dbReference>
<keyword evidence="4 5" id="KW-0472">Membrane</keyword>
<proteinExistence type="predicted"/>
<evidence type="ECO:0000256" key="1">
    <source>
        <dbReference type="ARBA" id="ARBA00004141"/>
    </source>
</evidence>
<evidence type="ECO:0000313" key="7">
    <source>
        <dbReference type="Proteomes" id="UP000236919"/>
    </source>
</evidence>
<dbReference type="Pfam" id="PF13564">
    <property type="entry name" value="DoxX_2"/>
    <property type="match status" value="1"/>
</dbReference>
<organism evidence="6 7">
    <name type="scientific">Bosea psychrotolerans</name>
    <dbReference type="NCBI Taxonomy" id="1871628"/>
    <lineage>
        <taxon>Bacteria</taxon>
        <taxon>Pseudomonadati</taxon>
        <taxon>Pseudomonadota</taxon>
        <taxon>Alphaproteobacteria</taxon>
        <taxon>Hyphomicrobiales</taxon>
        <taxon>Boseaceae</taxon>
        <taxon>Bosea</taxon>
    </lineage>
</organism>
<dbReference type="InterPro" id="IPR032808">
    <property type="entry name" value="DoxX"/>
</dbReference>
<reference evidence="6 7" key="1">
    <citation type="submission" date="2018-01" db="EMBL/GenBank/DDBJ databases">
        <title>Genomic Encyclopedia of Type Strains, Phase III (KMG-III): the genomes of soil and plant-associated and newly described type strains.</title>
        <authorList>
            <person name="Whitman W."/>
        </authorList>
    </citation>
    <scope>NUCLEOTIDE SEQUENCE [LARGE SCALE GENOMIC DNA]</scope>
    <source>
        <strain evidence="6 7">1131</strain>
    </source>
</reference>
<dbReference type="PANTHER" id="PTHR36974:SF1">
    <property type="entry name" value="DOXX FAMILY MEMBRANE PROTEIN"/>
    <property type="match status" value="1"/>
</dbReference>
<dbReference type="AlphaFoldDB" id="A0A2S4ML30"/>
<keyword evidence="3 5" id="KW-1133">Transmembrane helix</keyword>
<gene>
    <name evidence="6" type="ORF">CYD53_102339</name>
</gene>
<evidence type="ECO:0000313" key="6">
    <source>
        <dbReference type="EMBL" id="POR55450.1"/>
    </source>
</evidence>
<evidence type="ECO:0000256" key="4">
    <source>
        <dbReference type="ARBA" id="ARBA00023136"/>
    </source>
</evidence>
<dbReference type="Proteomes" id="UP000236919">
    <property type="component" value="Unassembled WGS sequence"/>
</dbReference>
<feature type="transmembrane region" description="Helical" evidence="5">
    <location>
        <begin position="67"/>
        <end position="87"/>
    </location>
</feature>
<dbReference type="GO" id="GO:0016020">
    <property type="term" value="C:membrane"/>
    <property type="evidence" value="ECO:0007669"/>
    <property type="project" value="UniProtKB-SubCell"/>
</dbReference>
<accession>A0A2S4ML30</accession>